<dbReference type="Proteomes" id="UP000054144">
    <property type="component" value="Unassembled WGS sequence"/>
</dbReference>
<keyword evidence="3" id="KW-1185">Reference proteome</keyword>
<accession>A0A0D7AE17</accession>
<feature type="chain" id="PRO_5002316363" evidence="1">
    <location>
        <begin position="22"/>
        <end position="239"/>
    </location>
</feature>
<feature type="signal peptide" evidence="1">
    <location>
        <begin position="1"/>
        <end position="21"/>
    </location>
</feature>
<name>A0A0D7AE17_9AGAR</name>
<keyword evidence="1" id="KW-0732">Signal</keyword>
<proteinExistence type="predicted"/>
<dbReference type="OrthoDB" id="2538281at2759"/>
<dbReference type="EMBL" id="KN881721">
    <property type="protein sequence ID" value="KIY49661.1"/>
    <property type="molecule type" value="Genomic_DNA"/>
</dbReference>
<protein>
    <submittedName>
        <fullName evidence="2">Uncharacterized protein</fullName>
    </submittedName>
</protein>
<sequence>MLSSVTLSSLLLLPLAYQVYSAVTTLNNGQQMGYGSVGNFNWQASGVLEQGGCPPSVKISQCYTLELTNDPTKELDPGSTSPRQRIEFLAPGASAGQAYTYTWKYDLSSVTGTSTSFFHLMQLFSRDSGSPVVTLDAVKDTVAIRDYANGCPRSGCPSIPLDSFTNRTTLHTMKVKFGPSGSLNYAITDSSSGAKLLTYKVTEAIGSSSTSLKFGTYRSAYDGMTVSLAYLGDWTQKSG</sequence>
<evidence type="ECO:0000313" key="3">
    <source>
        <dbReference type="Proteomes" id="UP000054144"/>
    </source>
</evidence>
<reference evidence="2 3" key="1">
    <citation type="journal article" date="2015" name="Fungal Genet. Biol.">
        <title>Evolution of novel wood decay mechanisms in Agaricales revealed by the genome sequences of Fistulina hepatica and Cylindrobasidium torrendii.</title>
        <authorList>
            <person name="Floudas D."/>
            <person name="Held B.W."/>
            <person name="Riley R."/>
            <person name="Nagy L.G."/>
            <person name="Koehler G."/>
            <person name="Ransdell A.S."/>
            <person name="Younus H."/>
            <person name="Chow J."/>
            <person name="Chiniquy J."/>
            <person name="Lipzen A."/>
            <person name="Tritt A."/>
            <person name="Sun H."/>
            <person name="Haridas S."/>
            <person name="LaButti K."/>
            <person name="Ohm R.A."/>
            <person name="Kues U."/>
            <person name="Blanchette R.A."/>
            <person name="Grigoriev I.V."/>
            <person name="Minto R.E."/>
            <person name="Hibbett D.S."/>
        </authorList>
    </citation>
    <scope>NUCLEOTIDE SEQUENCE [LARGE SCALE GENOMIC DNA]</scope>
    <source>
        <strain evidence="2 3">ATCC 64428</strain>
    </source>
</reference>
<organism evidence="2 3">
    <name type="scientific">Fistulina hepatica ATCC 64428</name>
    <dbReference type="NCBI Taxonomy" id="1128425"/>
    <lineage>
        <taxon>Eukaryota</taxon>
        <taxon>Fungi</taxon>
        <taxon>Dikarya</taxon>
        <taxon>Basidiomycota</taxon>
        <taxon>Agaricomycotina</taxon>
        <taxon>Agaricomycetes</taxon>
        <taxon>Agaricomycetidae</taxon>
        <taxon>Agaricales</taxon>
        <taxon>Fistulinaceae</taxon>
        <taxon>Fistulina</taxon>
    </lineage>
</organism>
<gene>
    <name evidence="2" type="ORF">FISHEDRAFT_72301</name>
</gene>
<evidence type="ECO:0000256" key="1">
    <source>
        <dbReference type="SAM" id="SignalP"/>
    </source>
</evidence>
<evidence type="ECO:0000313" key="2">
    <source>
        <dbReference type="EMBL" id="KIY49661.1"/>
    </source>
</evidence>
<dbReference type="AlphaFoldDB" id="A0A0D7AE17"/>